<dbReference type="EC" id="2.4.-.-" evidence="2"/>
<reference evidence="2" key="1">
    <citation type="submission" date="2022-12" db="EMBL/GenBank/DDBJ databases">
        <title>Isolation and characterisation of novel Methanocorpusculum spp. from native Australian herbivores indicates the genus is ancestrally host-associated.</title>
        <authorList>
            <person name="Volmer J.G."/>
            <person name="Soo R.M."/>
            <person name="Evans P.N."/>
            <person name="Hoedt E.C."/>
            <person name="Astorga Alsina A.L."/>
            <person name="Woodcroft B.J."/>
            <person name="Tyson G.W."/>
            <person name="Hugenholtz P."/>
            <person name="Morrison M."/>
        </authorList>
    </citation>
    <scope>NUCLEOTIDE SEQUENCE</scope>
    <source>
        <strain evidence="2">MG</strain>
    </source>
</reference>
<feature type="domain" description="Glycosyltransferase 2-like" evidence="1">
    <location>
        <begin position="5"/>
        <end position="170"/>
    </location>
</feature>
<sequence>MEKLSIIIPVYNDHTALAKALPASIMVLDTLHHPFEIIIAEDASCDGNYEISKKFAETDKRIILNYSETRRGKGGAISDAAKLASGDIICFYDVDLSTELSVLRPLINTIYLGNDIAIGSRHLPQSSITRTRNRKYAGKLFVHLARVLLGRGVTDYQCGCKAFTRESLNTLMPYAHTRGWTWDTEILALAQRGGYKIAEVPVIWKENDRTTLKWIDTFRMGWEVLTFAWRIRICGRHPQKNTHPKK</sequence>
<dbReference type="RefSeq" id="WP_268924019.1">
    <property type="nucleotide sequence ID" value="NZ_JAPTGB010000002.1"/>
</dbReference>
<dbReference type="Gene3D" id="3.90.550.10">
    <property type="entry name" value="Spore Coat Polysaccharide Biosynthesis Protein SpsA, Chain A"/>
    <property type="match status" value="1"/>
</dbReference>
<evidence type="ECO:0000259" key="1">
    <source>
        <dbReference type="Pfam" id="PF00535"/>
    </source>
</evidence>
<keyword evidence="3" id="KW-1185">Reference proteome</keyword>
<dbReference type="PANTHER" id="PTHR10859:SF105">
    <property type="entry name" value="DOLICHYL-PHOSPHATE BETA-D-MANNOSYLTRANSFERASE"/>
    <property type="match status" value="1"/>
</dbReference>
<evidence type="ECO:0000313" key="3">
    <source>
        <dbReference type="Proteomes" id="UP001141422"/>
    </source>
</evidence>
<gene>
    <name evidence="2" type="ORF">O0S10_00990</name>
</gene>
<proteinExistence type="predicted"/>
<keyword evidence="2" id="KW-0808">Transferase</keyword>
<comment type="caution">
    <text evidence="2">The sequence shown here is derived from an EMBL/GenBank/DDBJ whole genome shotgun (WGS) entry which is preliminary data.</text>
</comment>
<evidence type="ECO:0000313" key="2">
    <source>
        <dbReference type="EMBL" id="MCZ0859799.1"/>
    </source>
</evidence>
<dbReference type="SUPFAM" id="SSF53448">
    <property type="entry name" value="Nucleotide-diphospho-sugar transferases"/>
    <property type="match status" value="1"/>
</dbReference>
<name>A0ABT4IDH5_9EURY</name>
<organism evidence="2 3">
    <name type="scientific">Methanocorpusculum petauri</name>
    <dbReference type="NCBI Taxonomy" id="3002863"/>
    <lineage>
        <taxon>Archaea</taxon>
        <taxon>Methanobacteriati</taxon>
        <taxon>Methanobacteriota</taxon>
        <taxon>Stenosarchaea group</taxon>
        <taxon>Methanomicrobia</taxon>
        <taxon>Methanomicrobiales</taxon>
        <taxon>Methanocorpusculaceae</taxon>
        <taxon>Methanocorpusculum</taxon>
    </lineage>
</organism>
<dbReference type="InterPro" id="IPR029044">
    <property type="entry name" value="Nucleotide-diphossugar_trans"/>
</dbReference>
<dbReference type="Pfam" id="PF00535">
    <property type="entry name" value="Glycos_transf_2"/>
    <property type="match status" value="1"/>
</dbReference>
<accession>A0ABT4IDH5</accession>
<dbReference type="PANTHER" id="PTHR10859">
    <property type="entry name" value="GLYCOSYL TRANSFERASE"/>
    <property type="match status" value="1"/>
</dbReference>
<dbReference type="InterPro" id="IPR001173">
    <property type="entry name" value="Glyco_trans_2-like"/>
</dbReference>
<dbReference type="Proteomes" id="UP001141422">
    <property type="component" value="Unassembled WGS sequence"/>
</dbReference>
<protein>
    <submittedName>
        <fullName evidence="2">Glycosyltransferase</fullName>
        <ecNumber evidence="2">2.4.-.-</ecNumber>
    </submittedName>
</protein>
<dbReference type="GO" id="GO:0016757">
    <property type="term" value="F:glycosyltransferase activity"/>
    <property type="evidence" value="ECO:0007669"/>
    <property type="project" value="UniProtKB-KW"/>
</dbReference>
<dbReference type="EMBL" id="JAPTGB010000002">
    <property type="protein sequence ID" value="MCZ0859799.1"/>
    <property type="molecule type" value="Genomic_DNA"/>
</dbReference>
<keyword evidence="2" id="KW-0328">Glycosyltransferase</keyword>